<gene>
    <name evidence="3" type="ORF">NP233_g10799</name>
</gene>
<organism evidence="3 4">
    <name type="scientific">Leucocoprinus birnbaumii</name>
    <dbReference type="NCBI Taxonomy" id="56174"/>
    <lineage>
        <taxon>Eukaryota</taxon>
        <taxon>Fungi</taxon>
        <taxon>Dikarya</taxon>
        <taxon>Basidiomycota</taxon>
        <taxon>Agaricomycotina</taxon>
        <taxon>Agaricomycetes</taxon>
        <taxon>Agaricomycetidae</taxon>
        <taxon>Agaricales</taxon>
        <taxon>Agaricineae</taxon>
        <taxon>Agaricaceae</taxon>
        <taxon>Leucocoprinus</taxon>
    </lineage>
</organism>
<name>A0AAD5VIL9_9AGAR</name>
<feature type="domain" description="Yeast cell wall synthesis Kre9/Knh1-like N-terminal" evidence="2">
    <location>
        <begin position="108"/>
        <end position="197"/>
    </location>
</feature>
<protein>
    <recommendedName>
        <fullName evidence="2">Yeast cell wall synthesis Kre9/Knh1-like N-terminal domain-containing protein</fullName>
    </recommendedName>
</protein>
<dbReference type="Proteomes" id="UP001213000">
    <property type="component" value="Unassembled WGS sequence"/>
</dbReference>
<dbReference type="AlphaFoldDB" id="A0AAD5VIL9"/>
<comment type="caution">
    <text evidence="3">The sequence shown here is derived from an EMBL/GenBank/DDBJ whole genome shotgun (WGS) entry which is preliminary data.</text>
</comment>
<keyword evidence="1" id="KW-0732">Signal</keyword>
<sequence length="211" mass="23055">MFHETTEPVLEAENEVATPISFMKIFILVHCFALSLLFTLDDQRSPHSLCLNLSASARFTQSFLLFDFSPPLSNMFSKISLVALTVLATFAGVSHSAPLDVWKPHQLTPTAGQILYSGDSFTLKWETADQPAHISNTSGKIVLATNYVLDYDHPLAQGFNITSGQQTITVPNVAEAGPHYQFVLFGDSGNYGPTFAIAPKAHRASNTLTHN</sequence>
<evidence type="ECO:0000313" key="3">
    <source>
        <dbReference type="EMBL" id="KAJ3560499.1"/>
    </source>
</evidence>
<proteinExistence type="predicted"/>
<accession>A0AAD5VIL9</accession>
<reference evidence="3" key="1">
    <citation type="submission" date="2022-07" db="EMBL/GenBank/DDBJ databases">
        <title>Genome Sequence of Leucocoprinus birnbaumii.</title>
        <authorList>
            <person name="Buettner E."/>
        </authorList>
    </citation>
    <scope>NUCLEOTIDE SEQUENCE</scope>
    <source>
        <strain evidence="3">VT141</strain>
    </source>
</reference>
<dbReference type="EMBL" id="JANIEX010001161">
    <property type="protein sequence ID" value="KAJ3560499.1"/>
    <property type="molecule type" value="Genomic_DNA"/>
</dbReference>
<dbReference type="Pfam" id="PF10342">
    <property type="entry name" value="Kre9_KNH"/>
    <property type="match status" value="1"/>
</dbReference>
<keyword evidence="4" id="KW-1185">Reference proteome</keyword>
<evidence type="ECO:0000313" key="4">
    <source>
        <dbReference type="Proteomes" id="UP001213000"/>
    </source>
</evidence>
<dbReference type="InterPro" id="IPR018466">
    <property type="entry name" value="Kre9/Knh1-like_N"/>
</dbReference>
<evidence type="ECO:0000256" key="1">
    <source>
        <dbReference type="ARBA" id="ARBA00022729"/>
    </source>
</evidence>
<evidence type="ECO:0000259" key="2">
    <source>
        <dbReference type="Pfam" id="PF10342"/>
    </source>
</evidence>